<sequence length="75" mass="8954">MTNHSHQAVEKIMLSTHILECLPLAHAYKWLQARSLESWCRTLFIWTLQMALITRWQITHRQKYNELPPPSVREA</sequence>
<dbReference type="EMBL" id="GGEC01090958">
    <property type="protein sequence ID" value="MBX71442.1"/>
    <property type="molecule type" value="Transcribed_RNA"/>
</dbReference>
<proteinExistence type="predicted"/>
<reference evidence="1" key="1">
    <citation type="submission" date="2018-02" db="EMBL/GenBank/DDBJ databases">
        <title>Rhizophora mucronata_Transcriptome.</title>
        <authorList>
            <person name="Meera S.P."/>
            <person name="Sreeshan A."/>
            <person name="Augustine A."/>
        </authorList>
    </citation>
    <scope>NUCLEOTIDE SEQUENCE</scope>
    <source>
        <tissue evidence="1">Leaf</tissue>
    </source>
</reference>
<name>A0A2P2QWR2_RHIMU</name>
<protein>
    <submittedName>
        <fullName evidence="1">Uncharacterized protein</fullName>
    </submittedName>
</protein>
<evidence type="ECO:0000313" key="1">
    <source>
        <dbReference type="EMBL" id="MBX71442.1"/>
    </source>
</evidence>
<organism evidence="1">
    <name type="scientific">Rhizophora mucronata</name>
    <name type="common">Asiatic mangrove</name>
    <dbReference type="NCBI Taxonomy" id="61149"/>
    <lineage>
        <taxon>Eukaryota</taxon>
        <taxon>Viridiplantae</taxon>
        <taxon>Streptophyta</taxon>
        <taxon>Embryophyta</taxon>
        <taxon>Tracheophyta</taxon>
        <taxon>Spermatophyta</taxon>
        <taxon>Magnoliopsida</taxon>
        <taxon>eudicotyledons</taxon>
        <taxon>Gunneridae</taxon>
        <taxon>Pentapetalae</taxon>
        <taxon>rosids</taxon>
        <taxon>fabids</taxon>
        <taxon>Malpighiales</taxon>
        <taxon>Rhizophoraceae</taxon>
        <taxon>Rhizophora</taxon>
    </lineage>
</organism>
<accession>A0A2P2QWR2</accession>
<dbReference type="AlphaFoldDB" id="A0A2P2QWR2"/>